<accession>A0A8X8LBP8</accession>
<name>A0A8X8LBP8_9BACT</name>
<evidence type="ECO:0000256" key="1">
    <source>
        <dbReference type="SAM" id="Phobius"/>
    </source>
</evidence>
<gene>
    <name evidence="2" type="ORF">SAMN05444410_108170</name>
</gene>
<keyword evidence="1" id="KW-0472">Membrane</keyword>
<dbReference type="EMBL" id="FNNO01000008">
    <property type="protein sequence ID" value="SDX05942.1"/>
    <property type="molecule type" value="Genomic_DNA"/>
</dbReference>
<comment type="caution">
    <text evidence="2">The sequence shown here is derived from an EMBL/GenBank/DDBJ whole genome shotgun (WGS) entry which is preliminary data.</text>
</comment>
<feature type="transmembrane region" description="Helical" evidence="1">
    <location>
        <begin position="226"/>
        <end position="244"/>
    </location>
</feature>
<sequence>MQKRNKSIDDFLVFIIILSVAVFLFASVFLNTGTNLSLIISFVTPVVMLSGFIWKRIDFAKQKKKVSTFSIDSFNQTQYNENDFWLTEDEKNRFQFSSKKFDSIAEECRLLFHKGYFNKVPINQDGSFDKRNSLGREIENDLAIKRETLVKLGRQNESLKKVPQQRWEEAKNEWNNIKNIWLRASRNYKDTYALEYGFLCGFVCWIFLVFLNRRDMALMKSNPNTILILTFWSVVVFFISYLIFRSRISFPILCPVSSDFPELPPLVDLDNINKYSIESEPNNYSVPNAMTEMDENMAFDEDNPIQKTDSISMKEPLNVYYQASNQFGTSFRNILDFSSAEYKSKDDYYRFDIIKKAVHSEYDLLELIEGYKIDYVRNVEKPYVIETIPQSLIYLLQFLRNAIKPADNIISDDEKKKITDSIIRLKKEIDSISEGFENIDPIDRSDMDIKGVLDMLALVARYSPFFKFENNIINEGMHRAASEQEKKSEFIKDSIPIVSQSIIKNPWSEILSKRDPYILNSDKELVENFNNKNSTEYKIYTDLPPEPYIGNPLTADIFLLALNPGYDGKEQGYLQNNPALYQALLNNLVHQNTNYPLFFLEERFSDSPGAKWWRKILKPLLEETNNNHLLLSQKICELQYFPYHSKSYKSVGKVLDSQQYTFDLLRKAIQNNKMIIVLRSEKLWLEEVPELKEKYFKLNSYQNVVISRNNLGDDEFVKLIKEIRK</sequence>
<dbReference type="Proteomes" id="UP000198711">
    <property type="component" value="Unassembled WGS sequence"/>
</dbReference>
<dbReference type="RefSeq" id="WP_092723988.1">
    <property type="nucleotide sequence ID" value="NZ_FNNO01000008.1"/>
</dbReference>
<organism evidence="2 3">
    <name type="scientific">Hydrobacter penzbergensis</name>
    <dbReference type="NCBI Taxonomy" id="1235997"/>
    <lineage>
        <taxon>Bacteria</taxon>
        <taxon>Pseudomonadati</taxon>
        <taxon>Bacteroidota</taxon>
        <taxon>Chitinophagia</taxon>
        <taxon>Chitinophagales</taxon>
        <taxon>Chitinophagaceae</taxon>
        <taxon>Hydrobacter</taxon>
    </lineage>
</organism>
<feature type="transmembrane region" description="Helical" evidence="1">
    <location>
        <begin position="192"/>
        <end position="211"/>
    </location>
</feature>
<reference evidence="2 3" key="1">
    <citation type="submission" date="2016-10" db="EMBL/GenBank/DDBJ databases">
        <authorList>
            <person name="Varghese N."/>
            <person name="Submissions S."/>
        </authorList>
    </citation>
    <scope>NUCLEOTIDE SEQUENCE [LARGE SCALE GENOMIC DNA]</scope>
    <source>
        <strain evidence="2 3">DSM 25353</strain>
    </source>
</reference>
<keyword evidence="3" id="KW-1185">Reference proteome</keyword>
<dbReference type="AlphaFoldDB" id="A0A8X8LBP8"/>
<feature type="transmembrane region" description="Helical" evidence="1">
    <location>
        <begin position="12"/>
        <end position="30"/>
    </location>
</feature>
<proteinExistence type="predicted"/>
<evidence type="ECO:0000313" key="2">
    <source>
        <dbReference type="EMBL" id="SDX05942.1"/>
    </source>
</evidence>
<feature type="transmembrane region" description="Helical" evidence="1">
    <location>
        <begin position="36"/>
        <end position="54"/>
    </location>
</feature>
<protein>
    <submittedName>
        <fullName evidence="2">Uncharacterized protein</fullName>
    </submittedName>
</protein>
<keyword evidence="1" id="KW-0812">Transmembrane</keyword>
<keyword evidence="1" id="KW-1133">Transmembrane helix</keyword>
<evidence type="ECO:0000313" key="3">
    <source>
        <dbReference type="Proteomes" id="UP000198711"/>
    </source>
</evidence>